<feature type="transmembrane region" description="Helical" evidence="1">
    <location>
        <begin position="20"/>
        <end position="42"/>
    </location>
</feature>
<evidence type="ECO:0000256" key="1">
    <source>
        <dbReference type="SAM" id="Phobius"/>
    </source>
</evidence>
<dbReference type="Pfam" id="PF15860">
    <property type="entry name" value="DUF4728"/>
    <property type="match status" value="1"/>
</dbReference>
<dbReference type="KEGG" id="ccal:108625136"/>
<keyword evidence="1" id="KW-0812">Transmembrane</keyword>
<keyword evidence="2" id="KW-1185">Reference proteome</keyword>
<protein>
    <submittedName>
        <fullName evidence="3">Uncharacterized protein LOC108625136</fullName>
    </submittedName>
</protein>
<dbReference type="GO" id="GO:0019991">
    <property type="term" value="P:septate junction assembly"/>
    <property type="evidence" value="ECO:0007669"/>
    <property type="project" value="TreeGrafter"/>
</dbReference>
<dbReference type="Proteomes" id="UP000694925">
    <property type="component" value="Unplaced"/>
</dbReference>
<dbReference type="GeneID" id="108625136"/>
<sequence length="222" mass="25290">MKVGLLKNFLYYFNLEQGTVLIAVLQLFTSGFSILIFVLALAHTMVIQEMVARDTEDALEREALEDISSNHLNTKRMDMAHHNATETVYAMYCGLVITVIHFISTILLLYGALTNNRHFMAPWMMVMMTINSGLTISLFLVEQDCPFIATFGGKADICERMIGLTLVITNTYVWFVVYSAYKSLEMRKRLNHILHHVNKKPLVTVMQKPKAVPAHTNEPFEV</sequence>
<feature type="transmembrane region" description="Helical" evidence="1">
    <location>
        <begin position="122"/>
        <end position="141"/>
    </location>
</feature>
<evidence type="ECO:0000313" key="2">
    <source>
        <dbReference type="Proteomes" id="UP000694925"/>
    </source>
</evidence>
<dbReference type="PANTHER" id="PTHR36694:SF4">
    <property type="entry name" value="LD42595P"/>
    <property type="match status" value="1"/>
</dbReference>
<evidence type="ECO:0000313" key="3">
    <source>
        <dbReference type="RefSeq" id="XP_017880388.1"/>
    </source>
</evidence>
<proteinExistence type="predicted"/>
<dbReference type="GO" id="GO:0060857">
    <property type="term" value="P:establishment of glial blood-brain barrier"/>
    <property type="evidence" value="ECO:0007669"/>
    <property type="project" value="TreeGrafter"/>
</dbReference>
<dbReference type="AlphaFoldDB" id="A0AAJ7N6R7"/>
<reference evidence="3" key="1">
    <citation type="submission" date="2025-08" db="UniProtKB">
        <authorList>
            <consortium name="RefSeq"/>
        </authorList>
    </citation>
    <scope>IDENTIFICATION</scope>
    <source>
        <tissue evidence="3">Whole body</tissue>
    </source>
</reference>
<name>A0AAJ7N6R7_9HYME</name>
<keyword evidence="1" id="KW-0472">Membrane</keyword>
<accession>A0AAJ7N6R7</accession>
<dbReference type="RefSeq" id="XP_017880388.1">
    <property type="nucleotide sequence ID" value="XM_018024899.2"/>
</dbReference>
<dbReference type="InterPro" id="IPR031720">
    <property type="entry name" value="DUF4728"/>
</dbReference>
<feature type="transmembrane region" description="Helical" evidence="1">
    <location>
        <begin position="89"/>
        <end position="110"/>
    </location>
</feature>
<feature type="transmembrane region" description="Helical" evidence="1">
    <location>
        <begin position="161"/>
        <end position="181"/>
    </location>
</feature>
<gene>
    <name evidence="3" type="primary">LOC108625136</name>
</gene>
<dbReference type="GO" id="GO:0005886">
    <property type="term" value="C:plasma membrane"/>
    <property type="evidence" value="ECO:0007669"/>
    <property type="project" value="TreeGrafter"/>
</dbReference>
<dbReference type="PANTHER" id="PTHR36694">
    <property type="entry name" value="PASIFLORA 1, ISOFORM A-RELATED"/>
    <property type="match status" value="1"/>
</dbReference>
<keyword evidence="1" id="KW-1133">Transmembrane helix</keyword>
<dbReference type="GO" id="GO:0035159">
    <property type="term" value="P:regulation of tube length, open tracheal system"/>
    <property type="evidence" value="ECO:0007669"/>
    <property type="project" value="TreeGrafter"/>
</dbReference>
<organism evidence="2 3">
    <name type="scientific">Ceratina calcarata</name>
    <dbReference type="NCBI Taxonomy" id="156304"/>
    <lineage>
        <taxon>Eukaryota</taxon>
        <taxon>Metazoa</taxon>
        <taxon>Ecdysozoa</taxon>
        <taxon>Arthropoda</taxon>
        <taxon>Hexapoda</taxon>
        <taxon>Insecta</taxon>
        <taxon>Pterygota</taxon>
        <taxon>Neoptera</taxon>
        <taxon>Endopterygota</taxon>
        <taxon>Hymenoptera</taxon>
        <taxon>Apocrita</taxon>
        <taxon>Aculeata</taxon>
        <taxon>Apoidea</taxon>
        <taxon>Anthophila</taxon>
        <taxon>Apidae</taxon>
        <taxon>Ceratina</taxon>
        <taxon>Zadontomerus</taxon>
    </lineage>
</organism>